<reference evidence="8 9" key="1">
    <citation type="submission" date="2017-02" db="EMBL/GenBank/DDBJ databases">
        <title>The new phylogeny of genus Mycobacterium.</title>
        <authorList>
            <person name="Tortoli E."/>
            <person name="Trovato A."/>
            <person name="Cirillo D.M."/>
        </authorList>
    </citation>
    <scope>NUCLEOTIDE SEQUENCE [LARGE SCALE GENOMIC DNA]</scope>
    <source>
        <strain evidence="8 9">DSM 44338</strain>
    </source>
</reference>
<evidence type="ECO:0000256" key="1">
    <source>
        <dbReference type="ARBA" id="ARBA00004651"/>
    </source>
</evidence>
<evidence type="ECO:0000313" key="9">
    <source>
        <dbReference type="Proteomes" id="UP000192411"/>
    </source>
</evidence>
<dbReference type="RefSeq" id="WP_083123658.1">
    <property type="nucleotide sequence ID" value="NZ_MVIM01000001.1"/>
</dbReference>
<keyword evidence="4 6" id="KW-0472">Membrane</keyword>
<dbReference type="Proteomes" id="UP000192411">
    <property type="component" value="Unassembled WGS sequence"/>
</dbReference>
<evidence type="ECO:0000259" key="7">
    <source>
        <dbReference type="PROSITE" id="PS50850"/>
    </source>
</evidence>
<proteinExistence type="predicted"/>
<dbReference type="SUPFAM" id="SSF103473">
    <property type="entry name" value="MFS general substrate transporter"/>
    <property type="match status" value="1"/>
</dbReference>
<feature type="transmembrane region" description="Helical" evidence="6">
    <location>
        <begin position="277"/>
        <end position="300"/>
    </location>
</feature>
<dbReference type="PANTHER" id="PTHR42718">
    <property type="entry name" value="MAJOR FACILITATOR SUPERFAMILY MULTIDRUG TRANSPORTER MFSC"/>
    <property type="match status" value="1"/>
</dbReference>
<dbReference type="Gene3D" id="1.20.1720.10">
    <property type="entry name" value="Multidrug resistance protein D"/>
    <property type="match status" value="1"/>
</dbReference>
<keyword evidence="3 6" id="KW-1133">Transmembrane helix</keyword>
<feature type="transmembrane region" description="Helical" evidence="6">
    <location>
        <begin position="233"/>
        <end position="256"/>
    </location>
</feature>
<comment type="caution">
    <text evidence="8">The sequence shown here is derived from an EMBL/GenBank/DDBJ whole genome shotgun (WGS) entry which is preliminary data.</text>
</comment>
<feature type="transmembrane region" description="Helical" evidence="6">
    <location>
        <begin position="306"/>
        <end position="326"/>
    </location>
</feature>
<dbReference type="OrthoDB" id="7375466at2"/>
<evidence type="ECO:0000256" key="2">
    <source>
        <dbReference type="ARBA" id="ARBA00022692"/>
    </source>
</evidence>
<feature type="transmembrane region" description="Helical" evidence="6">
    <location>
        <begin position="20"/>
        <end position="42"/>
    </location>
</feature>
<feature type="transmembrane region" description="Helical" evidence="6">
    <location>
        <begin position="209"/>
        <end position="227"/>
    </location>
</feature>
<evidence type="ECO:0000256" key="6">
    <source>
        <dbReference type="SAM" id="Phobius"/>
    </source>
</evidence>
<sequence>MPTEPDDPSPRRARDTDRSLVAVAVLASFVAFLDGSVVNLALPAIGRDFGGGLALQQWVVDGYLLTLGALILVAGAISDQYGRLVVLRAGLTIFAVSSVVCALAPTGWVLVAARCLQGIGAAFLVPSSLAMINARFSGSAQARAIGTWTAWTGTAFVVGPLLGGVLVDALNWRWIFGLNLVPLAITLYLTTRLPSGEFTASSRSARVDVVGAGLNAVGLTGLVYALIEGQRLGFAHPAVVVALAVGIACLIAFPLWEWRTPDPMMPLHIFAARNFAVGNLATVFLYAGVSLGMLVVGLFLQETAGLSATEAGLATLPVPVLSFLLARRFGTLAGLHGPRLFMAIGPLIAAIGYLLMSWTAEPFDFWTQMLPGLMVFGLGLTITVSPLTAAILAAVDSAESGIGSAINNAVSRISGLIAIAFTGVIIALGERSDGNGVGAVDFAGFRQGMLVTAGLFALAAVISAVGIRNDQGDLGRVSPESTAPCYDRATPPPGYPQRSVSAPRD</sequence>
<feature type="transmembrane region" description="Helical" evidence="6">
    <location>
        <begin position="338"/>
        <end position="360"/>
    </location>
</feature>
<dbReference type="EMBL" id="MVIM01000001">
    <property type="protein sequence ID" value="ORB68842.1"/>
    <property type="molecule type" value="Genomic_DNA"/>
</dbReference>
<evidence type="ECO:0000256" key="5">
    <source>
        <dbReference type="SAM" id="MobiDB-lite"/>
    </source>
</evidence>
<organism evidence="8 9">
    <name type="scientific">Mycolicibacterium tusciae</name>
    <dbReference type="NCBI Taxonomy" id="75922"/>
    <lineage>
        <taxon>Bacteria</taxon>
        <taxon>Bacillati</taxon>
        <taxon>Actinomycetota</taxon>
        <taxon>Actinomycetes</taxon>
        <taxon>Mycobacteriales</taxon>
        <taxon>Mycobacteriaceae</taxon>
        <taxon>Mycolicibacterium</taxon>
    </lineage>
</organism>
<dbReference type="InterPro" id="IPR020846">
    <property type="entry name" value="MFS_dom"/>
</dbReference>
<dbReference type="GO" id="GO:0005886">
    <property type="term" value="C:plasma membrane"/>
    <property type="evidence" value="ECO:0007669"/>
    <property type="project" value="UniProtKB-SubCell"/>
</dbReference>
<evidence type="ECO:0000256" key="3">
    <source>
        <dbReference type="ARBA" id="ARBA00022989"/>
    </source>
</evidence>
<evidence type="ECO:0000256" key="4">
    <source>
        <dbReference type="ARBA" id="ARBA00023136"/>
    </source>
</evidence>
<name>A0A1X0K1A2_9MYCO</name>
<keyword evidence="9" id="KW-1185">Reference proteome</keyword>
<protein>
    <submittedName>
        <fullName evidence="8">MFS transporter</fullName>
    </submittedName>
</protein>
<dbReference type="InterPro" id="IPR011701">
    <property type="entry name" value="MFS"/>
</dbReference>
<feature type="transmembrane region" description="Helical" evidence="6">
    <location>
        <begin position="62"/>
        <end position="78"/>
    </location>
</feature>
<feature type="domain" description="Major facilitator superfamily (MFS) profile" evidence="7">
    <location>
        <begin position="20"/>
        <end position="471"/>
    </location>
</feature>
<comment type="subcellular location">
    <subcellularLocation>
        <location evidence="1">Cell membrane</location>
        <topology evidence="1">Multi-pass membrane protein</topology>
    </subcellularLocation>
</comment>
<feature type="transmembrane region" description="Helical" evidence="6">
    <location>
        <begin position="409"/>
        <end position="428"/>
    </location>
</feature>
<dbReference type="GO" id="GO:0022857">
    <property type="term" value="F:transmembrane transporter activity"/>
    <property type="evidence" value="ECO:0007669"/>
    <property type="project" value="InterPro"/>
</dbReference>
<dbReference type="AlphaFoldDB" id="A0A1X0K1A2"/>
<evidence type="ECO:0000313" key="8">
    <source>
        <dbReference type="EMBL" id="ORB68842.1"/>
    </source>
</evidence>
<keyword evidence="2 6" id="KW-0812">Transmembrane</keyword>
<dbReference type="Pfam" id="PF07690">
    <property type="entry name" value="MFS_1"/>
    <property type="match status" value="1"/>
</dbReference>
<accession>A0A1X0K1A2</accession>
<dbReference type="STRING" id="75922.BST47_02890"/>
<gene>
    <name evidence="8" type="ORF">BST47_02890</name>
</gene>
<feature type="transmembrane region" description="Helical" evidence="6">
    <location>
        <begin position="85"/>
        <end position="105"/>
    </location>
</feature>
<dbReference type="CDD" id="cd17321">
    <property type="entry name" value="MFS_MMR_MDR_like"/>
    <property type="match status" value="1"/>
</dbReference>
<feature type="transmembrane region" description="Helical" evidence="6">
    <location>
        <begin position="172"/>
        <end position="189"/>
    </location>
</feature>
<feature type="transmembrane region" description="Helical" evidence="6">
    <location>
        <begin position="144"/>
        <end position="166"/>
    </location>
</feature>
<feature type="transmembrane region" description="Helical" evidence="6">
    <location>
        <begin position="448"/>
        <end position="467"/>
    </location>
</feature>
<dbReference type="PANTHER" id="PTHR42718:SF42">
    <property type="entry name" value="EXPORT PROTEIN"/>
    <property type="match status" value="1"/>
</dbReference>
<feature type="region of interest" description="Disordered" evidence="5">
    <location>
        <begin position="473"/>
        <end position="505"/>
    </location>
</feature>
<dbReference type="InterPro" id="IPR036259">
    <property type="entry name" value="MFS_trans_sf"/>
</dbReference>
<feature type="transmembrane region" description="Helical" evidence="6">
    <location>
        <begin position="372"/>
        <end position="397"/>
    </location>
</feature>
<dbReference type="PROSITE" id="PS50850">
    <property type="entry name" value="MFS"/>
    <property type="match status" value="1"/>
</dbReference>
<feature type="transmembrane region" description="Helical" evidence="6">
    <location>
        <begin position="111"/>
        <end position="132"/>
    </location>
</feature>
<dbReference type="Gene3D" id="1.20.1250.20">
    <property type="entry name" value="MFS general substrate transporter like domains"/>
    <property type="match status" value="1"/>
</dbReference>